<name>A0A9N9BLE3_FUNMO</name>
<feature type="non-terminal residue" evidence="1">
    <location>
        <position position="48"/>
    </location>
</feature>
<accession>A0A9N9BLE3</accession>
<dbReference type="Proteomes" id="UP000789375">
    <property type="component" value="Unassembled WGS sequence"/>
</dbReference>
<dbReference type="EMBL" id="CAJVPP010001767">
    <property type="protein sequence ID" value="CAG8572129.1"/>
    <property type="molecule type" value="Genomic_DNA"/>
</dbReference>
<gene>
    <name evidence="1" type="ORF">FMOSSE_LOCUS7510</name>
</gene>
<reference evidence="1" key="1">
    <citation type="submission" date="2021-06" db="EMBL/GenBank/DDBJ databases">
        <authorList>
            <person name="Kallberg Y."/>
            <person name="Tangrot J."/>
            <person name="Rosling A."/>
        </authorList>
    </citation>
    <scope>NUCLEOTIDE SEQUENCE</scope>
    <source>
        <strain evidence="1">87-6 pot B 2015</strain>
    </source>
</reference>
<protein>
    <submittedName>
        <fullName evidence="1">15089_t:CDS:1</fullName>
    </submittedName>
</protein>
<evidence type="ECO:0000313" key="2">
    <source>
        <dbReference type="Proteomes" id="UP000789375"/>
    </source>
</evidence>
<sequence length="48" mass="5243">MSTASSNDESDTFKYYAFQSLDLTVAITQLRLNSSLSSSYDLNNQASG</sequence>
<organism evidence="1 2">
    <name type="scientific">Funneliformis mosseae</name>
    <name type="common">Endomycorrhizal fungus</name>
    <name type="synonym">Glomus mosseae</name>
    <dbReference type="NCBI Taxonomy" id="27381"/>
    <lineage>
        <taxon>Eukaryota</taxon>
        <taxon>Fungi</taxon>
        <taxon>Fungi incertae sedis</taxon>
        <taxon>Mucoromycota</taxon>
        <taxon>Glomeromycotina</taxon>
        <taxon>Glomeromycetes</taxon>
        <taxon>Glomerales</taxon>
        <taxon>Glomeraceae</taxon>
        <taxon>Funneliformis</taxon>
    </lineage>
</organism>
<keyword evidence="2" id="KW-1185">Reference proteome</keyword>
<dbReference type="AlphaFoldDB" id="A0A9N9BLE3"/>
<evidence type="ECO:0000313" key="1">
    <source>
        <dbReference type="EMBL" id="CAG8572129.1"/>
    </source>
</evidence>
<comment type="caution">
    <text evidence="1">The sequence shown here is derived from an EMBL/GenBank/DDBJ whole genome shotgun (WGS) entry which is preliminary data.</text>
</comment>
<proteinExistence type="predicted"/>